<dbReference type="PANTHER" id="PTHR24056:SF358">
    <property type="entry name" value="PROTEIN KINASE DOMAIN-CONTAINING PROTEIN"/>
    <property type="match status" value="1"/>
</dbReference>
<dbReference type="SUPFAM" id="SSF56112">
    <property type="entry name" value="Protein kinase-like (PK-like)"/>
    <property type="match status" value="1"/>
</dbReference>
<dbReference type="Gene3D" id="1.10.510.10">
    <property type="entry name" value="Transferase(Phosphotransferase) domain 1"/>
    <property type="match status" value="1"/>
</dbReference>
<dbReference type="InterPro" id="IPR000719">
    <property type="entry name" value="Prot_kinase_dom"/>
</dbReference>
<dbReference type="InterPro" id="IPR011009">
    <property type="entry name" value="Kinase-like_dom_sf"/>
</dbReference>
<evidence type="ECO:0000313" key="10">
    <source>
        <dbReference type="EMBL" id="GMI75697.1"/>
    </source>
</evidence>
<dbReference type="AlphaFoldDB" id="A0A9W7HDY3"/>
<dbReference type="PANTHER" id="PTHR24056">
    <property type="entry name" value="CELL DIVISION PROTEIN KINASE"/>
    <property type="match status" value="1"/>
</dbReference>
<evidence type="ECO:0000256" key="6">
    <source>
        <dbReference type="ARBA" id="ARBA00022840"/>
    </source>
</evidence>
<keyword evidence="11" id="KW-1185">Reference proteome</keyword>
<dbReference type="OrthoDB" id="28397at2759"/>
<reference evidence="10" key="1">
    <citation type="submission" date="2023-05" db="EMBL/GenBank/DDBJ databases">
        <title>Genome and transcriptome analyses reveal genes involved in the formation of fine ridges on petal epidermal cells in Hibiscus trionum.</title>
        <authorList>
            <person name="Koshimizu S."/>
            <person name="Masuda S."/>
            <person name="Ishii T."/>
            <person name="Shirasu K."/>
            <person name="Hoshino A."/>
            <person name="Arita M."/>
        </authorList>
    </citation>
    <scope>NUCLEOTIDE SEQUENCE</scope>
    <source>
        <strain evidence="10">Hamamatsu line</strain>
    </source>
</reference>
<dbReference type="EMBL" id="BSYR01000011">
    <property type="protein sequence ID" value="GMI75697.1"/>
    <property type="molecule type" value="Genomic_DNA"/>
</dbReference>
<dbReference type="PROSITE" id="PS00108">
    <property type="entry name" value="PROTEIN_KINASE_ST"/>
    <property type="match status" value="1"/>
</dbReference>
<name>A0A9W7HDY3_HIBTR</name>
<evidence type="ECO:0000256" key="4">
    <source>
        <dbReference type="ARBA" id="ARBA00022741"/>
    </source>
</evidence>
<dbReference type="Proteomes" id="UP001165190">
    <property type="component" value="Unassembled WGS sequence"/>
</dbReference>
<dbReference type="GO" id="GO:0005524">
    <property type="term" value="F:ATP binding"/>
    <property type="evidence" value="ECO:0007669"/>
    <property type="project" value="UniProtKB-UniRule"/>
</dbReference>
<sequence>MGCVIGKQSQSSSLDHRRRRNSEAPPHHSRTRRRRSSDQSSLVVSVNDAVDGVVTVKEQRGHSQWQPKARYSGDFSLTVLTPERRLMTPDLNQKGWPSWLMAVAGEAIRDWTPRHANTFQKLDKIGQGTYSNVYKAKDLLTGKIVALKKVRFDNLEPESVKFMAREILVLRKLDHPNVIKLEGLVTSRMSSSLYLVFEYMEHDLAGLAACQGIKFTEPQVKCYMKQLLSGLEHCHKQGVLHRDIKGSNLLIDNEGILKIADFGLATSYDPGQRPLTSRVVTLWYRPPELLLGATSYGVGVDLWSGGCILAELLSGKPIMPGRTEVEQLHKIFKLCGSPSAEYWKKSKLPNATLFKPQHPYKRCLAEVFKDVPSSSLSLIETLLSIDPEERCTATAALNSEFFTTEPYACEPSSLPKYPPSKEIDAKLRDEEARRHRSLAGKVNAVGGTRRIKVRERPARAVPAPEANAEIQANLDKWRVMTQTNAKSKSEKFPPPHQDGAVGHPIDTSNKGPVSFGTSGTSFSSSFFNTKSSGPAGGPSRRKKMNRDSHSGLSQKFVRGFKPSSIGYPI</sequence>
<dbReference type="Pfam" id="PF00069">
    <property type="entry name" value="Pkinase"/>
    <property type="match status" value="1"/>
</dbReference>
<gene>
    <name evidence="10" type="ORF">HRI_001239000</name>
</gene>
<dbReference type="InterPro" id="IPR008271">
    <property type="entry name" value="Ser/Thr_kinase_AS"/>
</dbReference>
<accession>A0A9W7HDY3</accession>
<evidence type="ECO:0000256" key="3">
    <source>
        <dbReference type="ARBA" id="ARBA00022679"/>
    </source>
</evidence>
<organism evidence="10 11">
    <name type="scientific">Hibiscus trionum</name>
    <name type="common">Flower of an hour</name>
    <dbReference type="NCBI Taxonomy" id="183268"/>
    <lineage>
        <taxon>Eukaryota</taxon>
        <taxon>Viridiplantae</taxon>
        <taxon>Streptophyta</taxon>
        <taxon>Embryophyta</taxon>
        <taxon>Tracheophyta</taxon>
        <taxon>Spermatophyta</taxon>
        <taxon>Magnoliopsida</taxon>
        <taxon>eudicotyledons</taxon>
        <taxon>Gunneridae</taxon>
        <taxon>Pentapetalae</taxon>
        <taxon>rosids</taxon>
        <taxon>malvids</taxon>
        <taxon>Malvales</taxon>
        <taxon>Malvaceae</taxon>
        <taxon>Malvoideae</taxon>
        <taxon>Hibiscus</taxon>
    </lineage>
</organism>
<dbReference type="PROSITE" id="PS00107">
    <property type="entry name" value="PROTEIN_KINASE_ATP"/>
    <property type="match status" value="1"/>
</dbReference>
<feature type="domain" description="Protein kinase" evidence="9">
    <location>
        <begin position="119"/>
        <end position="402"/>
    </location>
</feature>
<dbReference type="GO" id="GO:0000307">
    <property type="term" value="C:cyclin-dependent protein kinase holoenzyme complex"/>
    <property type="evidence" value="ECO:0007669"/>
    <property type="project" value="TreeGrafter"/>
</dbReference>
<evidence type="ECO:0000256" key="1">
    <source>
        <dbReference type="ARBA" id="ARBA00006485"/>
    </source>
</evidence>
<comment type="similarity">
    <text evidence="1">Belongs to the protein kinase superfamily. CMGC Ser/Thr protein kinase family. CDC2/CDKX subfamily.</text>
</comment>
<dbReference type="Gene3D" id="3.30.200.20">
    <property type="entry name" value="Phosphorylase Kinase, domain 1"/>
    <property type="match status" value="1"/>
</dbReference>
<dbReference type="GO" id="GO:0032968">
    <property type="term" value="P:positive regulation of transcription elongation by RNA polymerase II"/>
    <property type="evidence" value="ECO:0007669"/>
    <property type="project" value="TreeGrafter"/>
</dbReference>
<feature type="region of interest" description="Disordered" evidence="8">
    <location>
        <begin position="1"/>
        <end position="42"/>
    </location>
</feature>
<protein>
    <recommendedName>
        <fullName evidence="9">Protein kinase domain-containing protein</fullName>
    </recommendedName>
</protein>
<feature type="region of interest" description="Disordered" evidence="8">
    <location>
        <begin position="482"/>
        <end position="569"/>
    </location>
</feature>
<dbReference type="CDD" id="cd07840">
    <property type="entry name" value="STKc_CDK9_like"/>
    <property type="match status" value="1"/>
</dbReference>
<keyword evidence="5" id="KW-0418">Kinase</keyword>
<keyword evidence="2" id="KW-0723">Serine/threonine-protein kinase</keyword>
<feature type="compositionally biased region" description="Low complexity" evidence="8">
    <location>
        <begin position="514"/>
        <end position="533"/>
    </location>
</feature>
<dbReference type="InterPro" id="IPR017441">
    <property type="entry name" value="Protein_kinase_ATP_BS"/>
</dbReference>
<dbReference type="InterPro" id="IPR050108">
    <property type="entry name" value="CDK"/>
</dbReference>
<dbReference type="PROSITE" id="PS50011">
    <property type="entry name" value="PROTEIN_KINASE_DOM"/>
    <property type="match status" value="1"/>
</dbReference>
<comment type="caution">
    <text evidence="10">The sequence shown here is derived from an EMBL/GenBank/DDBJ whole genome shotgun (WGS) entry which is preliminary data.</text>
</comment>
<dbReference type="FunFam" id="1.10.510.10:FF:000043">
    <property type="entry name" value="probable serine/threonine-protein kinase At1g54610"/>
    <property type="match status" value="1"/>
</dbReference>
<keyword evidence="4 7" id="KW-0547">Nucleotide-binding</keyword>
<feature type="binding site" evidence="7">
    <location>
        <position position="148"/>
    </location>
    <ligand>
        <name>ATP</name>
        <dbReference type="ChEBI" id="CHEBI:30616"/>
    </ligand>
</feature>
<keyword evidence="3" id="KW-0808">Transferase</keyword>
<keyword evidence="6 7" id="KW-0067">ATP-binding</keyword>
<dbReference type="GO" id="GO:0008353">
    <property type="term" value="F:RNA polymerase II CTD heptapeptide repeat kinase activity"/>
    <property type="evidence" value="ECO:0007669"/>
    <property type="project" value="TreeGrafter"/>
</dbReference>
<evidence type="ECO:0000256" key="8">
    <source>
        <dbReference type="SAM" id="MobiDB-lite"/>
    </source>
</evidence>
<dbReference type="SMART" id="SM00220">
    <property type="entry name" value="S_TKc"/>
    <property type="match status" value="1"/>
</dbReference>
<proteinExistence type="inferred from homology"/>
<evidence type="ECO:0000256" key="2">
    <source>
        <dbReference type="ARBA" id="ARBA00022527"/>
    </source>
</evidence>
<evidence type="ECO:0000256" key="5">
    <source>
        <dbReference type="ARBA" id="ARBA00022777"/>
    </source>
</evidence>
<evidence type="ECO:0000259" key="9">
    <source>
        <dbReference type="PROSITE" id="PS50011"/>
    </source>
</evidence>
<dbReference type="FunFam" id="3.30.200.20:FF:000021">
    <property type="entry name" value="probable serine/threonine-protein kinase At1g54610"/>
    <property type="match status" value="1"/>
</dbReference>
<dbReference type="GO" id="GO:0005634">
    <property type="term" value="C:nucleus"/>
    <property type="evidence" value="ECO:0007669"/>
    <property type="project" value="TreeGrafter"/>
</dbReference>
<evidence type="ECO:0000256" key="7">
    <source>
        <dbReference type="PROSITE-ProRule" id="PRU10141"/>
    </source>
</evidence>
<evidence type="ECO:0000313" key="11">
    <source>
        <dbReference type="Proteomes" id="UP001165190"/>
    </source>
</evidence>